<dbReference type="InterPro" id="IPR019489">
    <property type="entry name" value="Clp_ATPase_C"/>
</dbReference>
<dbReference type="GO" id="GO:0016887">
    <property type="term" value="F:ATP hydrolysis activity"/>
    <property type="evidence" value="ECO:0007669"/>
    <property type="project" value="InterPro"/>
</dbReference>
<dbReference type="InterPro" id="IPR004487">
    <property type="entry name" value="Clp_protease_ATP-bd_su_ClpX"/>
</dbReference>
<dbReference type="InterPro" id="IPR010603">
    <property type="entry name" value="Znf_CppX_C4"/>
</dbReference>
<gene>
    <name evidence="6 9" type="primary">clpX</name>
    <name evidence="9" type="ORF">GOQ27_13550</name>
</gene>
<dbReference type="InterPro" id="IPR050052">
    <property type="entry name" value="ATP-dep_Clp_protease_ClpX"/>
</dbReference>
<dbReference type="InterPro" id="IPR038366">
    <property type="entry name" value="Znf_CppX_C4_sf"/>
</dbReference>
<dbReference type="GO" id="GO:0140662">
    <property type="term" value="F:ATP-dependent protein folding chaperone"/>
    <property type="evidence" value="ECO:0007669"/>
    <property type="project" value="InterPro"/>
</dbReference>
<name>A0A942ZA58_9FIRM</name>
<dbReference type="GO" id="GO:0009376">
    <property type="term" value="C:HslUV protease complex"/>
    <property type="evidence" value="ECO:0007669"/>
    <property type="project" value="TreeGrafter"/>
</dbReference>
<dbReference type="InterPro" id="IPR059188">
    <property type="entry name" value="Znf_CLPX-like"/>
</dbReference>
<dbReference type="GO" id="GO:0008233">
    <property type="term" value="F:peptidase activity"/>
    <property type="evidence" value="ECO:0007669"/>
    <property type="project" value="UniProtKB-KW"/>
</dbReference>
<evidence type="ECO:0000313" key="10">
    <source>
        <dbReference type="Proteomes" id="UP000724672"/>
    </source>
</evidence>
<comment type="function">
    <text evidence="6">ATP-dependent specificity component of the Clp protease. It directs the protease to specific substrates. Can perform chaperone functions in the absence of ClpP.</text>
</comment>
<dbReference type="GO" id="GO:0046983">
    <property type="term" value="F:protein dimerization activity"/>
    <property type="evidence" value="ECO:0007669"/>
    <property type="project" value="UniProtKB-UniRule"/>
</dbReference>
<dbReference type="Proteomes" id="UP000724672">
    <property type="component" value="Unassembled WGS sequence"/>
</dbReference>
<evidence type="ECO:0000256" key="6">
    <source>
        <dbReference type="HAMAP-Rule" id="MF_00175"/>
    </source>
</evidence>
<comment type="caution">
    <text evidence="9">The sequence shown here is derived from an EMBL/GenBank/DDBJ whole genome shotgun (WGS) entry which is preliminary data.</text>
</comment>
<dbReference type="FunFam" id="1.10.8.60:FF:000002">
    <property type="entry name" value="ATP-dependent Clp protease ATP-binding subunit ClpX"/>
    <property type="match status" value="1"/>
</dbReference>
<keyword evidence="9" id="KW-0378">Hydrolase</keyword>
<dbReference type="Gene3D" id="1.10.8.60">
    <property type="match status" value="1"/>
</dbReference>
<dbReference type="Pfam" id="PF07724">
    <property type="entry name" value="AAA_2"/>
    <property type="match status" value="1"/>
</dbReference>
<dbReference type="AlphaFoldDB" id="A0A942ZA58"/>
<comment type="similarity">
    <text evidence="6 7">Belongs to the ClpX chaperone family.</text>
</comment>
<dbReference type="Pfam" id="PF10431">
    <property type="entry name" value="ClpB_D2-small"/>
    <property type="match status" value="1"/>
</dbReference>
<evidence type="ECO:0000256" key="1">
    <source>
        <dbReference type="ARBA" id="ARBA00022723"/>
    </source>
</evidence>
<dbReference type="Pfam" id="PF06689">
    <property type="entry name" value="zf-C4_ClpX"/>
    <property type="match status" value="1"/>
</dbReference>
<feature type="binding site" evidence="6 7">
    <location>
        <position position="33"/>
    </location>
    <ligand>
        <name>Zn(2+)</name>
        <dbReference type="ChEBI" id="CHEBI:29105"/>
    </ligand>
</feature>
<feature type="binding site" evidence="6">
    <location>
        <begin position="115"/>
        <end position="122"/>
    </location>
    <ligand>
        <name>ATP</name>
        <dbReference type="ChEBI" id="CHEBI:30616"/>
    </ligand>
</feature>
<keyword evidence="3 6" id="KW-0862">Zinc</keyword>
<feature type="domain" description="ClpX-type ZB" evidence="8">
    <location>
        <begin position="1"/>
        <end position="52"/>
    </location>
</feature>
<dbReference type="InterPro" id="IPR046425">
    <property type="entry name" value="ClpX_bact"/>
</dbReference>
<dbReference type="InterPro" id="IPR003959">
    <property type="entry name" value="ATPase_AAA_core"/>
</dbReference>
<dbReference type="SUPFAM" id="SSF57716">
    <property type="entry name" value="Glucocorticoid receptor-like (DNA-binding domain)"/>
    <property type="match status" value="1"/>
</dbReference>
<sequence length="425" mass="47769">MARFDDKQLKCSFCGKSQDQVRRLIAGPNVYICDECIELCQEIIDEEFEETADFEMGDLPKPSEINEILDDYVIKQDRAKRALAVAVYNHYKRINKKKTNEEIELQKSNILMLGPTGSGKTLLAQTLARILKVPFAIADATSLTEAGYVGEDVENILLKLIQSADYDIEKAEKGIIYIDEIDKIARKSDNPSITRDVSGEGVQQALLKILEGTVASVPPQGGRKHPHQEFIQIDTTNILFIVGGAFDGIDKVIQQRVGKKAMGFGADIQSREIKDIGEVLKLIQPEDLLRYGLIPEFVGRLPVIVSLSQLDEEALIEILTKPKNALVKQYKELFNMDGVELEFDEESLELVAKKAIERKTGARGLRGILEEIMLDIMYDIPSREDIEKCLVTKDTIQNKSEPTLVLSEKRKKKLEKDKDKEETAS</sequence>
<dbReference type="PROSITE" id="PS51902">
    <property type="entry name" value="CLPX_ZB"/>
    <property type="match status" value="1"/>
</dbReference>
<dbReference type="GO" id="GO:0005524">
    <property type="term" value="F:ATP binding"/>
    <property type="evidence" value="ECO:0007669"/>
    <property type="project" value="UniProtKB-UniRule"/>
</dbReference>
<dbReference type="GO" id="GO:0051082">
    <property type="term" value="F:unfolded protein binding"/>
    <property type="evidence" value="ECO:0007669"/>
    <property type="project" value="UniProtKB-UniRule"/>
</dbReference>
<proteinExistence type="inferred from homology"/>
<keyword evidence="2 6" id="KW-0547">Nucleotide-binding</keyword>
<dbReference type="SMART" id="SM01086">
    <property type="entry name" value="ClpB_D2-small"/>
    <property type="match status" value="1"/>
</dbReference>
<keyword evidence="1 6" id="KW-0479">Metal-binding</keyword>
<keyword evidence="4 6" id="KW-0067">ATP-binding</keyword>
<dbReference type="PANTHER" id="PTHR48102">
    <property type="entry name" value="ATP-DEPENDENT CLP PROTEASE ATP-BINDING SUBUNIT CLPX-LIKE, MITOCHONDRIAL-RELATED"/>
    <property type="match status" value="1"/>
</dbReference>
<keyword evidence="5 6" id="KW-0143">Chaperone</keyword>
<dbReference type="Gene3D" id="6.20.220.10">
    <property type="entry name" value="ClpX chaperone, C4-type zinc finger domain"/>
    <property type="match status" value="1"/>
</dbReference>
<dbReference type="NCBIfam" id="NF003745">
    <property type="entry name" value="PRK05342.1"/>
    <property type="match status" value="1"/>
</dbReference>
<dbReference type="SMART" id="SM00994">
    <property type="entry name" value="zf-C4_ClpX"/>
    <property type="match status" value="1"/>
</dbReference>
<evidence type="ECO:0000256" key="3">
    <source>
        <dbReference type="ARBA" id="ARBA00022833"/>
    </source>
</evidence>
<dbReference type="EMBL" id="WSFT01000050">
    <property type="protein sequence ID" value="MBS4539495.1"/>
    <property type="molecule type" value="Genomic_DNA"/>
</dbReference>
<dbReference type="InterPro" id="IPR003593">
    <property type="entry name" value="AAA+_ATPase"/>
</dbReference>
<dbReference type="SUPFAM" id="SSF52540">
    <property type="entry name" value="P-loop containing nucleoside triphosphate hydrolases"/>
    <property type="match status" value="1"/>
</dbReference>
<evidence type="ECO:0000256" key="4">
    <source>
        <dbReference type="ARBA" id="ARBA00022840"/>
    </source>
</evidence>
<accession>A0A942ZA58</accession>
<keyword evidence="9" id="KW-0645">Protease</keyword>
<dbReference type="PANTHER" id="PTHR48102:SF7">
    <property type="entry name" value="ATP-DEPENDENT CLP PROTEASE ATP-BINDING SUBUNIT CLPX-LIKE, MITOCHONDRIAL"/>
    <property type="match status" value="1"/>
</dbReference>
<dbReference type="GO" id="GO:0008270">
    <property type="term" value="F:zinc ion binding"/>
    <property type="evidence" value="ECO:0007669"/>
    <property type="project" value="UniProtKB-UniRule"/>
</dbReference>
<dbReference type="InterPro" id="IPR027417">
    <property type="entry name" value="P-loop_NTPase"/>
</dbReference>
<dbReference type="GO" id="GO:0051301">
    <property type="term" value="P:cell division"/>
    <property type="evidence" value="ECO:0007669"/>
    <property type="project" value="TreeGrafter"/>
</dbReference>
<protein>
    <recommendedName>
        <fullName evidence="6">ATP-dependent Clp protease ATP-binding subunit ClpX</fullName>
    </recommendedName>
</protein>
<dbReference type="HAMAP" id="MF_00175">
    <property type="entry name" value="ClpX"/>
    <property type="match status" value="1"/>
</dbReference>
<dbReference type="RefSeq" id="WP_203367412.1">
    <property type="nucleotide sequence ID" value="NZ_WSFT01000050.1"/>
</dbReference>
<dbReference type="GO" id="GO:0051603">
    <property type="term" value="P:proteolysis involved in protein catabolic process"/>
    <property type="evidence" value="ECO:0007669"/>
    <property type="project" value="TreeGrafter"/>
</dbReference>
<evidence type="ECO:0000259" key="8">
    <source>
        <dbReference type="PROSITE" id="PS51902"/>
    </source>
</evidence>
<dbReference type="Gene3D" id="3.40.50.300">
    <property type="entry name" value="P-loop containing nucleotide triphosphate hydrolases"/>
    <property type="match status" value="1"/>
</dbReference>
<feature type="binding site" evidence="6 7">
    <location>
        <position position="36"/>
    </location>
    <ligand>
        <name>Zn(2+)</name>
        <dbReference type="ChEBI" id="CHEBI:29105"/>
    </ligand>
</feature>
<evidence type="ECO:0000256" key="2">
    <source>
        <dbReference type="ARBA" id="ARBA00022741"/>
    </source>
</evidence>
<dbReference type="SMART" id="SM00382">
    <property type="entry name" value="AAA"/>
    <property type="match status" value="1"/>
</dbReference>
<dbReference type="FunFam" id="3.40.50.300:FF:000005">
    <property type="entry name" value="ATP-dependent Clp protease ATP-binding subunit ClpX"/>
    <property type="match status" value="1"/>
</dbReference>
<evidence type="ECO:0000256" key="7">
    <source>
        <dbReference type="PROSITE-ProRule" id="PRU01250"/>
    </source>
</evidence>
<feature type="binding site" evidence="6 7">
    <location>
        <position position="11"/>
    </location>
    <ligand>
        <name>Zn(2+)</name>
        <dbReference type="ChEBI" id="CHEBI:29105"/>
    </ligand>
</feature>
<organism evidence="9 10">
    <name type="scientific">Anaeromonas frigoriresistens</name>
    <dbReference type="NCBI Taxonomy" id="2683708"/>
    <lineage>
        <taxon>Bacteria</taxon>
        <taxon>Bacillati</taxon>
        <taxon>Bacillota</taxon>
        <taxon>Tissierellia</taxon>
        <taxon>Tissierellales</taxon>
        <taxon>Thermohalobacteraceae</taxon>
        <taxon>Anaeromonas</taxon>
    </lineage>
</organism>
<keyword evidence="10" id="KW-1185">Reference proteome</keyword>
<evidence type="ECO:0000256" key="5">
    <source>
        <dbReference type="ARBA" id="ARBA00023186"/>
    </source>
</evidence>
<comment type="subunit">
    <text evidence="6">Component of the ClpX-ClpP complex. Forms a hexameric ring that, in the presence of ATP, binds to fourteen ClpP subunits assembled into a disk-like structure with a central cavity, resembling the structure of eukaryotic proteasomes.</text>
</comment>
<dbReference type="CDD" id="cd19497">
    <property type="entry name" value="RecA-like_ClpX"/>
    <property type="match status" value="1"/>
</dbReference>
<dbReference type="NCBIfam" id="TIGR00382">
    <property type="entry name" value="clpX"/>
    <property type="match status" value="1"/>
</dbReference>
<reference evidence="9" key="1">
    <citation type="submission" date="2019-12" db="EMBL/GenBank/DDBJ databases">
        <title>Clostridiaceae gen. nov. sp. nov., isolated from sediment in Xinjiang, China.</title>
        <authorList>
            <person name="Zhang R."/>
        </authorList>
    </citation>
    <scope>NUCLEOTIDE SEQUENCE</scope>
    <source>
        <strain evidence="9">D2Q-11</strain>
    </source>
</reference>
<evidence type="ECO:0000313" key="9">
    <source>
        <dbReference type="EMBL" id="MBS4539495.1"/>
    </source>
</evidence>
<feature type="binding site" evidence="6 7">
    <location>
        <position position="14"/>
    </location>
    <ligand>
        <name>Zn(2+)</name>
        <dbReference type="ChEBI" id="CHEBI:29105"/>
    </ligand>
</feature>